<comment type="caution">
    <text evidence="3">The sequence shown here is derived from an EMBL/GenBank/DDBJ whole genome shotgun (WGS) entry which is preliminary data.</text>
</comment>
<keyword evidence="1" id="KW-0732">Signal</keyword>
<name>A0ABS1JNT9_9BURK</name>
<evidence type="ECO:0000259" key="2">
    <source>
        <dbReference type="Pfam" id="PF17803"/>
    </source>
</evidence>
<evidence type="ECO:0000256" key="1">
    <source>
        <dbReference type="SAM" id="SignalP"/>
    </source>
</evidence>
<reference evidence="3 4" key="1">
    <citation type="journal article" date="2017" name="Int. J. Syst. Evol. Microbiol.">
        <title>Ramlibacter alkalitolerans sp. nov., alkali-tolerant bacterium isolated from soil of ginseng.</title>
        <authorList>
            <person name="Lee D.H."/>
            <person name="Cha C.J."/>
        </authorList>
    </citation>
    <scope>NUCLEOTIDE SEQUENCE [LARGE SCALE GENOMIC DNA]</scope>
    <source>
        <strain evidence="3 4">KACC 19305</strain>
    </source>
</reference>
<feature type="signal peptide" evidence="1">
    <location>
        <begin position="1"/>
        <end position="24"/>
    </location>
</feature>
<dbReference type="Proteomes" id="UP000622707">
    <property type="component" value="Unassembled WGS sequence"/>
</dbReference>
<dbReference type="InterPro" id="IPR040853">
    <property type="entry name" value="RapA2_cadherin-like"/>
</dbReference>
<accession>A0ABS1JNT9</accession>
<protein>
    <recommendedName>
        <fullName evidence="2">RapA2 cadherin-like domain-containing protein</fullName>
    </recommendedName>
</protein>
<gene>
    <name evidence="3" type="ORF">JI746_12440</name>
</gene>
<dbReference type="InterPro" id="IPR013783">
    <property type="entry name" value="Ig-like_fold"/>
</dbReference>
<feature type="domain" description="RapA2 cadherin-like" evidence="2">
    <location>
        <begin position="653"/>
        <end position="731"/>
    </location>
</feature>
<proteinExistence type="predicted"/>
<dbReference type="Pfam" id="PF17803">
    <property type="entry name" value="Cadherin_4"/>
    <property type="match status" value="1"/>
</dbReference>
<sequence length="877" mass="90497">MKHKLHAISAAILLATAAAAPAFAGLERVGPISTASDSTGFPTWFQDTTGITMEYCNLSTQAEWDGGWCVVAPPDGPASLPEVFPDNFFEEHFYYGADNVLLDDARGFKARLIIALEAIPDGGQTVFARHRLDIRPLPFAGDYRVITPFMDEVFKNRSEGDRIFETSDIGVGCPFTFECTLTGALGPYLLPSPAPGGAEVPPMPDLQSAPAGTDPFYDSLVAQGGTTTNPGTGKKYIADPARVGPVTGSPLPDITVYDIDNSPTPNTKGIPRPQNHNTFRVEVRASQADGNGDLLYVLDGATNFTVAGRLMTDIIPGRVGGGRATYRADATGNATDVDVFTTATPTLQARIPAQPIQGLIKPLLEFYAQPCGGALSLDADGNTVVNPGPYTAPSQGSAIAMVNDEGSSDYWAQMAVSGPPPSHVCIVNTNARDANGQVRPSYMLKALTDDVVIKTADYNGPQDGTIAVTAESSDPTAVLTLAGFGSVRGTDGSYIGRGPGAALAANAVTVRGIKSPPNQVQVVSNKGGSNMHTVQTARGMAVTAGQVVAGNVTATVAEDCAATSSTGCTAGQELVIDLLANATVLVNGQTTSLRTAVQQGGTVTVNILQAARLGTTTVSADGFLNYLPNPNASGIDGVTFNVSFNGAPVSDPATVNITVTPVNDAPVAGNTTANAVSAIASTVNLLANATDPDGFADLKNVVITSWPAGLGTQPTPVNGAVTFTSTVPGTYTVQYKVVDAAGIQSENTGLASITVAAGETIAIARAQFEASKFRWRVDGTDTIRNSQTISITFMNGTLSRGPNAGQTCDGTDTIPECTIGTTGVTADGSWAFDQKFSSGSFQNPATAGGWSVAPTQVRAWSSNPVLGGGATANITRK</sequence>
<organism evidence="3 4">
    <name type="scientific">Ramlibacter alkalitolerans</name>
    <dbReference type="NCBI Taxonomy" id="2039631"/>
    <lineage>
        <taxon>Bacteria</taxon>
        <taxon>Pseudomonadati</taxon>
        <taxon>Pseudomonadota</taxon>
        <taxon>Betaproteobacteria</taxon>
        <taxon>Burkholderiales</taxon>
        <taxon>Comamonadaceae</taxon>
        <taxon>Ramlibacter</taxon>
    </lineage>
</organism>
<dbReference type="RefSeq" id="WP_201689850.1">
    <property type="nucleotide sequence ID" value="NZ_JAEQND010000006.1"/>
</dbReference>
<dbReference type="Gene3D" id="2.60.40.10">
    <property type="entry name" value="Immunoglobulins"/>
    <property type="match status" value="1"/>
</dbReference>
<feature type="chain" id="PRO_5047328967" description="RapA2 cadherin-like domain-containing protein" evidence="1">
    <location>
        <begin position="25"/>
        <end position="877"/>
    </location>
</feature>
<evidence type="ECO:0000313" key="4">
    <source>
        <dbReference type="Proteomes" id="UP000622707"/>
    </source>
</evidence>
<evidence type="ECO:0000313" key="3">
    <source>
        <dbReference type="EMBL" id="MBL0425919.1"/>
    </source>
</evidence>
<keyword evidence="4" id="KW-1185">Reference proteome</keyword>
<dbReference type="EMBL" id="JAEQND010000006">
    <property type="protein sequence ID" value="MBL0425919.1"/>
    <property type="molecule type" value="Genomic_DNA"/>
</dbReference>